<keyword evidence="2" id="KW-1133">Transmembrane helix</keyword>
<keyword evidence="4" id="KW-1185">Reference proteome</keyword>
<dbReference type="Proteomes" id="UP000244168">
    <property type="component" value="Unassembled WGS sequence"/>
</dbReference>
<feature type="region of interest" description="Disordered" evidence="1">
    <location>
        <begin position="591"/>
        <end position="632"/>
    </location>
</feature>
<keyword evidence="2" id="KW-0812">Transmembrane</keyword>
<proteinExistence type="predicted"/>
<accession>A0A2T5JCI7</accession>
<dbReference type="OrthoDB" id="814802at2"/>
<gene>
    <name evidence="3" type="ORF">C8P68_102307</name>
</gene>
<dbReference type="EMBL" id="QAOQ01000002">
    <property type="protein sequence ID" value="PTQ99483.1"/>
    <property type="molecule type" value="Genomic_DNA"/>
</dbReference>
<name>A0A2T5JCI7_9SPHI</name>
<protein>
    <submittedName>
        <fullName evidence="3">Uncharacterized protein</fullName>
    </submittedName>
</protein>
<evidence type="ECO:0000313" key="4">
    <source>
        <dbReference type="Proteomes" id="UP000244168"/>
    </source>
</evidence>
<comment type="caution">
    <text evidence="3">The sequence shown here is derived from an EMBL/GenBank/DDBJ whole genome shotgun (WGS) entry which is preliminary data.</text>
</comment>
<evidence type="ECO:0000313" key="3">
    <source>
        <dbReference type="EMBL" id="PTQ99483.1"/>
    </source>
</evidence>
<evidence type="ECO:0000256" key="2">
    <source>
        <dbReference type="SAM" id="Phobius"/>
    </source>
</evidence>
<dbReference type="RefSeq" id="WP_107827409.1">
    <property type="nucleotide sequence ID" value="NZ_CP160205.1"/>
</dbReference>
<keyword evidence="2" id="KW-0472">Membrane</keyword>
<reference evidence="3 4" key="1">
    <citation type="submission" date="2018-04" db="EMBL/GenBank/DDBJ databases">
        <title>Genomic Encyclopedia of Archaeal and Bacterial Type Strains, Phase II (KMG-II): from individual species to whole genera.</title>
        <authorList>
            <person name="Goeker M."/>
        </authorList>
    </citation>
    <scope>NUCLEOTIDE SEQUENCE [LARGE SCALE GENOMIC DNA]</scope>
    <source>
        <strain evidence="3 4">DSM 26809</strain>
    </source>
</reference>
<feature type="transmembrane region" description="Helical" evidence="2">
    <location>
        <begin position="12"/>
        <end position="36"/>
    </location>
</feature>
<dbReference type="AlphaFoldDB" id="A0A2T5JCI7"/>
<sequence length="632" mass="72405">MRPERGLVKGIPKWLIVTGIILLVIGSVVGAAWFYYQKYIAGNRWKPLLQAQLKELVAKSTDSLYHIEYTDFDLNITSGNAVLKNFKLVPDTAVYNKLLAKHKAPDNLFTLSVKELSIKNVGAKKAYQEKILNIDNITIDKPSLTIVNKRLPFNDTVKVGKPKTPYQIISKVFKQLKIDTIALNDISLNYINKSNPVTKRTAIRHLDISISKILIDSLSSQDTSRFYYTRGINFTLHNYQLATADSLYYVKVKQLFFSTSQRCLILDKARLEPRYSKHDFFAKLGRTDDRFDLSFKKIAISNINLQRFLRDQILYAGLMDINNADVEIYTNNAYKTGKRKSKIGKDPHQQLQKLALDLRLARLNLHNTSIKYAEADATSGYTGVINFSNTSGTFFNVTDDDDAKRRNPFMLAHINTWFMDAAPLRVNFKFNLNAKNGAFNYSGHLGKFDGRVLDKLVRPLAMVHVKSADIDRLDFNVDASNYGGKGMVQFYYHNLNVDLLKKDTSGVGLVKQGFISKIANTLIIEDNNPDKKGNFRPGPVSLRRDPYTSFFSFLYKALLDGLKPSVGFDRKTEGTVNKAIEKVSTLMDKIHQFKENRKEHREERKARREQKRQEKEQQKQQDQQQKEQEKQP</sequence>
<organism evidence="3 4">
    <name type="scientific">Mucilaginibacter yixingensis</name>
    <dbReference type="NCBI Taxonomy" id="1295612"/>
    <lineage>
        <taxon>Bacteria</taxon>
        <taxon>Pseudomonadati</taxon>
        <taxon>Bacteroidota</taxon>
        <taxon>Sphingobacteriia</taxon>
        <taxon>Sphingobacteriales</taxon>
        <taxon>Sphingobacteriaceae</taxon>
        <taxon>Mucilaginibacter</taxon>
    </lineage>
</organism>
<evidence type="ECO:0000256" key="1">
    <source>
        <dbReference type="SAM" id="MobiDB-lite"/>
    </source>
</evidence>